<organism evidence="1 2">
    <name type="scientific">Hebeloma cylindrosporum</name>
    <dbReference type="NCBI Taxonomy" id="76867"/>
    <lineage>
        <taxon>Eukaryota</taxon>
        <taxon>Fungi</taxon>
        <taxon>Dikarya</taxon>
        <taxon>Basidiomycota</taxon>
        <taxon>Agaricomycotina</taxon>
        <taxon>Agaricomycetes</taxon>
        <taxon>Agaricomycetidae</taxon>
        <taxon>Agaricales</taxon>
        <taxon>Agaricineae</taxon>
        <taxon>Hymenogastraceae</taxon>
        <taxon>Hebeloma</taxon>
    </lineage>
</organism>
<dbReference type="AlphaFoldDB" id="A0A0C3CNX9"/>
<evidence type="ECO:0008006" key="3">
    <source>
        <dbReference type="Google" id="ProtNLM"/>
    </source>
</evidence>
<evidence type="ECO:0000313" key="1">
    <source>
        <dbReference type="EMBL" id="KIM45789.1"/>
    </source>
</evidence>
<dbReference type="OrthoDB" id="2554293at2759"/>
<reference evidence="2" key="2">
    <citation type="submission" date="2015-01" db="EMBL/GenBank/DDBJ databases">
        <title>Evolutionary Origins and Diversification of the Mycorrhizal Mutualists.</title>
        <authorList>
            <consortium name="DOE Joint Genome Institute"/>
            <consortium name="Mycorrhizal Genomics Consortium"/>
            <person name="Kohler A."/>
            <person name="Kuo A."/>
            <person name="Nagy L.G."/>
            <person name="Floudas D."/>
            <person name="Copeland A."/>
            <person name="Barry K.W."/>
            <person name="Cichocki N."/>
            <person name="Veneault-Fourrey C."/>
            <person name="LaButti K."/>
            <person name="Lindquist E.A."/>
            <person name="Lipzen A."/>
            <person name="Lundell T."/>
            <person name="Morin E."/>
            <person name="Murat C."/>
            <person name="Riley R."/>
            <person name="Ohm R."/>
            <person name="Sun H."/>
            <person name="Tunlid A."/>
            <person name="Henrissat B."/>
            <person name="Grigoriev I.V."/>
            <person name="Hibbett D.S."/>
            <person name="Martin F."/>
        </authorList>
    </citation>
    <scope>NUCLEOTIDE SEQUENCE [LARGE SCALE GENOMIC DNA]</scope>
    <source>
        <strain evidence="2">h7</strain>
    </source>
</reference>
<evidence type="ECO:0000313" key="2">
    <source>
        <dbReference type="Proteomes" id="UP000053424"/>
    </source>
</evidence>
<keyword evidence="2" id="KW-1185">Reference proteome</keyword>
<gene>
    <name evidence="1" type="ORF">M413DRAFT_23613</name>
</gene>
<dbReference type="EMBL" id="KN831771">
    <property type="protein sequence ID" value="KIM45789.1"/>
    <property type="molecule type" value="Genomic_DNA"/>
</dbReference>
<dbReference type="STRING" id="686832.A0A0C3CNX9"/>
<proteinExistence type="predicted"/>
<protein>
    <recommendedName>
        <fullName evidence="3">Pentacotripeptide-repeat region of PRORP domain-containing protein</fullName>
    </recommendedName>
</protein>
<dbReference type="HOGENOM" id="CLU_1434602_0_0_1"/>
<name>A0A0C3CNX9_HEBCY</name>
<sequence>MFSTPPLASHEQPTLTPAQLGREASHVIRFLLSQQNVADSYTIVNSIRYAGLIDKASSLPGVSNLEQFRSVALAFSPDVSPRLPTHTLLHGLIRMRMLEEASNLANQMIEAGITVRCRSLEVLYKTIALGAQPLPPTLGNVSNHPGTRFALRILELTRESRQRRSRRLPSFSARSWDLCPTQLSAPTLD</sequence>
<dbReference type="Proteomes" id="UP000053424">
    <property type="component" value="Unassembled WGS sequence"/>
</dbReference>
<accession>A0A0C3CNX9</accession>
<reference evidence="1 2" key="1">
    <citation type="submission" date="2014-04" db="EMBL/GenBank/DDBJ databases">
        <authorList>
            <consortium name="DOE Joint Genome Institute"/>
            <person name="Kuo A."/>
            <person name="Gay G."/>
            <person name="Dore J."/>
            <person name="Kohler A."/>
            <person name="Nagy L.G."/>
            <person name="Floudas D."/>
            <person name="Copeland A."/>
            <person name="Barry K.W."/>
            <person name="Cichocki N."/>
            <person name="Veneault-Fourrey C."/>
            <person name="LaButti K."/>
            <person name="Lindquist E.A."/>
            <person name="Lipzen A."/>
            <person name="Lundell T."/>
            <person name="Morin E."/>
            <person name="Murat C."/>
            <person name="Sun H."/>
            <person name="Tunlid A."/>
            <person name="Henrissat B."/>
            <person name="Grigoriev I.V."/>
            <person name="Hibbett D.S."/>
            <person name="Martin F."/>
            <person name="Nordberg H.P."/>
            <person name="Cantor M.N."/>
            <person name="Hua S.X."/>
        </authorList>
    </citation>
    <scope>NUCLEOTIDE SEQUENCE [LARGE SCALE GENOMIC DNA]</scope>
    <source>
        <strain evidence="2">h7</strain>
    </source>
</reference>